<evidence type="ECO:0000313" key="3">
    <source>
        <dbReference type="EMBL" id="MBF4161492.1"/>
    </source>
</evidence>
<dbReference type="AlphaFoldDB" id="A0A930V0H8"/>
<feature type="transmembrane region" description="Helical" evidence="2">
    <location>
        <begin position="114"/>
        <end position="132"/>
    </location>
</feature>
<dbReference type="EMBL" id="JADIVZ010000002">
    <property type="protein sequence ID" value="MBF4161492.1"/>
    <property type="molecule type" value="Genomic_DNA"/>
</dbReference>
<evidence type="ECO:0000256" key="2">
    <source>
        <dbReference type="SAM" id="Phobius"/>
    </source>
</evidence>
<dbReference type="RefSeq" id="WP_194502699.1">
    <property type="nucleotide sequence ID" value="NZ_JADIVZ010000002.1"/>
</dbReference>
<feature type="transmembrane region" description="Helical" evidence="2">
    <location>
        <begin position="144"/>
        <end position="167"/>
    </location>
</feature>
<name>A0A930V0H8_9ACTN</name>
<dbReference type="SUPFAM" id="SSF56300">
    <property type="entry name" value="Metallo-dependent phosphatases"/>
    <property type="match status" value="1"/>
</dbReference>
<sequence length="531" mass="55368">MRALRVAAPLAVWLLLSAAAGLFVFTHSSRDITVASHDAVLRPTLSGEAVLHTGPVLPDLRVSSGSSIGVDIALGKTDAPSTDVLVQRYAYLFSSPQGVESRLHHEVADLAIEALVRGLALGAVPVVLWLLVGRRRREELLRAVPTRAGAVALVVVAGLVVGVWQPWAGPDDVGRAQRWTTLADFLGPDVPLPSELDDVQVRGDVTTAQTRRLIESAVDTYDKSKTFYDDAAAGAAALDLHEPKDGQTVAVLVSDRHDNIGMDAVARAVGDAAGATTVMDAGDDTSTGSTWEAFSLDSLQAAFSDLPRWGVAGNHDNGTFVAAYLSKDGWTMLDGSVAKGPGAGTLLGVADPRSSGLGSWRDETGLSFAEVGDRLSDVACESDEPIDTMLVHDVDLASSALERGCVRLVVGGHLHVQVGPDAVDGPDGQVGYRYTTGTTGGAAYAFALGSKPRREAEITLVTYDAEGHPAGIQPVLLQTNGRWIVDDYIPLTFPDLTDTEGGDGPGASIPTTRPSRGPAPGPSRLASSGAG</sequence>
<protein>
    <submittedName>
        <fullName evidence="3">Metallophosphoesterase</fullName>
    </submittedName>
</protein>
<keyword evidence="2" id="KW-0812">Transmembrane</keyword>
<organism evidence="3 4">
    <name type="scientific">Nocardioides acrostichi</name>
    <dbReference type="NCBI Taxonomy" id="2784339"/>
    <lineage>
        <taxon>Bacteria</taxon>
        <taxon>Bacillati</taxon>
        <taxon>Actinomycetota</taxon>
        <taxon>Actinomycetes</taxon>
        <taxon>Propionibacteriales</taxon>
        <taxon>Nocardioidaceae</taxon>
        <taxon>Nocardioides</taxon>
    </lineage>
</organism>
<evidence type="ECO:0000313" key="4">
    <source>
        <dbReference type="Proteomes" id="UP000656804"/>
    </source>
</evidence>
<gene>
    <name evidence="3" type="ORF">ISG29_07285</name>
</gene>
<keyword evidence="2" id="KW-1133">Transmembrane helix</keyword>
<feature type="region of interest" description="Disordered" evidence="1">
    <location>
        <begin position="495"/>
        <end position="531"/>
    </location>
</feature>
<keyword evidence="2" id="KW-0472">Membrane</keyword>
<keyword evidence="4" id="KW-1185">Reference proteome</keyword>
<reference evidence="3" key="1">
    <citation type="submission" date="2020-11" db="EMBL/GenBank/DDBJ databases">
        <title>Nocardioides sp. CBS4Y-1, whole genome shotgun sequence.</title>
        <authorList>
            <person name="Tuo L."/>
        </authorList>
    </citation>
    <scope>NUCLEOTIDE SEQUENCE</scope>
    <source>
        <strain evidence="3">CBS4Y-1</strain>
    </source>
</reference>
<accession>A0A930V0H8</accession>
<dbReference type="InterPro" id="IPR029052">
    <property type="entry name" value="Metallo-depent_PP-like"/>
</dbReference>
<dbReference type="Proteomes" id="UP000656804">
    <property type="component" value="Unassembled WGS sequence"/>
</dbReference>
<proteinExistence type="predicted"/>
<evidence type="ECO:0000256" key="1">
    <source>
        <dbReference type="SAM" id="MobiDB-lite"/>
    </source>
</evidence>
<comment type="caution">
    <text evidence="3">The sequence shown here is derived from an EMBL/GenBank/DDBJ whole genome shotgun (WGS) entry which is preliminary data.</text>
</comment>